<dbReference type="EMBL" id="KE344760">
    <property type="protein sequence ID" value="EXB77525.1"/>
    <property type="molecule type" value="Genomic_DNA"/>
</dbReference>
<dbReference type="FunFam" id="1.10.10.10:FF:000534">
    <property type="entry name" value="Metallo-hydrolase/oxidoreductase superfamily protein"/>
    <property type="match status" value="1"/>
</dbReference>
<protein>
    <submittedName>
        <fullName evidence="2">Beta-lactamase-like protein 2</fullName>
    </submittedName>
</protein>
<dbReference type="InterPro" id="IPR036866">
    <property type="entry name" value="RibonucZ/Hydroxyglut_hydro"/>
</dbReference>
<accession>W9RHN9</accession>
<dbReference type="SMART" id="SM00849">
    <property type="entry name" value="Lactamase_B"/>
    <property type="match status" value="1"/>
</dbReference>
<dbReference type="InterPro" id="IPR050662">
    <property type="entry name" value="Sec-metab_biosynth-thioest"/>
</dbReference>
<dbReference type="STRING" id="981085.W9RHN9"/>
<dbReference type="Proteomes" id="UP000030645">
    <property type="component" value="Unassembled WGS sequence"/>
</dbReference>
<keyword evidence="3" id="KW-1185">Reference proteome</keyword>
<dbReference type="InterPro" id="IPR001279">
    <property type="entry name" value="Metallo-B-lactamas"/>
</dbReference>
<dbReference type="AlphaFoldDB" id="W9RHN9"/>
<dbReference type="PANTHER" id="PTHR23131:SF0">
    <property type="entry name" value="ENDORIBONUCLEASE LACTB2"/>
    <property type="match status" value="1"/>
</dbReference>
<organism evidence="2 3">
    <name type="scientific">Morus notabilis</name>
    <dbReference type="NCBI Taxonomy" id="981085"/>
    <lineage>
        <taxon>Eukaryota</taxon>
        <taxon>Viridiplantae</taxon>
        <taxon>Streptophyta</taxon>
        <taxon>Embryophyta</taxon>
        <taxon>Tracheophyta</taxon>
        <taxon>Spermatophyta</taxon>
        <taxon>Magnoliopsida</taxon>
        <taxon>eudicotyledons</taxon>
        <taxon>Gunneridae</taxon>
        <taxon>Pentapetalae</taxon>
        <taxon>rosids</taxon>
        <taxon>fabids</taxon>
        <taxon>Rosales</taxon>
        <taxon>Moraceae</taxon>
        <taxon>Moreae</taxon>
        <taxon>Morus</taxon>
    </lineage>
</organism>
<dbReference type="Pfam" id="PF00753">
    <property type="entry name" value="Lactamase_B"/>
    <property type="match status" value="1"/>
</dbReference>
<reference evidence="3" key="1">
    <citation type="submission" date="2013-01" db="EMBL/GenBank/DDBJ databases">
        <title>Draft Genome Sequence of a Mulberry Tree, Morus notabilis C.K. Schneid.</title>
        <authorList>
            <person name="He N."/>
            <person name="Zhao S."/>
        </authorList>
    </citation>
    <scope>NUCLEOTIDE SEQUENCE</scope>
</reference>
<feature type="domain" description="Metallo-beta-lactamase" evidence="1">
    <location>
        <begin position="224"/>
        <end position="413"/>
    </location>
</feature>
<dbReference type="Gene3D" id="3.60.15.10">
    <property type="entry name" value="Ribonuclease Z/Hydroxyacylglutathione hydrolase-like"/>
    <property type="match status" value="1"/>
</dbReference>
<proteinExistence type="predicted"/>
<dbReference type="InterPro" id="IPR036388">
    <property type="entry name" value="WH-like_DNA-bd_sf"/>
</dbReference>
<sequence length="552" mass="62306">MATYNFAVILKNPRNEAEFLLVKQKRPPQFGDEEYDSFADSDLWDLPSTRLNPLEGESEPPISIHDAESCSEMIELRKFDVNLALKRVLEQVVFGDAEWGNWRFWKFVEEAEFGPGPPFHTLFILGLLVSGDPNLQESCKWMSAQSSLNWLVDVKPNGDRIGPLVVAGLVNDSLEAKIWKVPQNLNYQEYPPGVTIVPMKSRTLKPFTTTNLIVFAPESPSADCDDASFVASGDALIVDPGCHSNLYEELKDIVSSLPKKLVVFITHHHHDHVDGLSVVQQCNPNAVLLAHENTMRRIGKDVWSLGYTSITGNEDICIGGQRLNVIFAPFHISITKTCFYIVASGIKQFFIQGHTDGHMGLLHVRTHSIVVGDHCVGQGSTILDVRSGGNMEDYFKTTYTFMELSPHALIPMHGRVNLWPKHMLCGYLKNRRSREISILEAIENGAHTLFEIIANVYSEVDRRFWIPASYNVRLHVDHLAHQDKLPKEFSIQKFQKTCGLHFFSRWGVEYLTNGFKSKYHKLRTLKLLIAGIVAGFAVLYSAKNKLIFNRDG</sequence>
<evidence type="ECO:0000259" key="1">
    <source>
        <dbReference type="SMART" id="SM00849"/>
    </source>
</evidence>
<dbReference type="GO" id="GO:0009536">
    <property type="term" value="C:plastid"/>
    <property type="evidence" value="ECO:0007669"/>
    <property type="project" value="TreeGrafter"/>
</dbReference>
<evidence type="ECO:0000313" key="3">
    <source>
        <dbReference type="Proteomes" id="UP000030645"/>
    </source>
</evidence>
<dbReference type="SUPFAM" id="SSF56281">
    <property type="entry name" value="Metallo-hydrolase/oxidoreductase"/>
    <property type="match status" value="1"/>
</dbReference>
<dbReference type="eggNOG" id="KOG0813">
    <property type="taxonomic scope" value="Eukaryota"/>
</dbReference>
<dbReference type="Gene3D" id="1.10.10.10">
    <property type="entry name" value="Winged helix-like DNA-binding domain superfamily/Winged helix DNA-binding domain"/>
    <property type="match status" value="1"/>
</dbReference>
<dbReference type="CDD" id="cd06262">
    <property type="entry name" value="metallo-hydrolase-like_MBL-fold"/>
    <property type="match status" value="1"/>
</dbReference>
<gene>
    <name evidence="2" type="ORF">L484_015451</name>
</gene>
<evidence type="ECO:0000313" key="2">
    <source>
        <dbReference type="EMBL" id="EXB77525.1"/>
    </source>
</evidence>
<dbReference type="PANTHER" id="PTHR23131">
    <property type="entry name" value="ENDORIBONUCLEASE LACTB2"/>
    <property type="match status" value="1"/>
</dbReference>
<name>W9RHN9_9ROSA</name>